<gene>
    <name evidence="1" type="ORF">KIH79_02075</name>
</gene>
<dbReference type="RefSeq" id="WP_219057862.1">
    <property type="nucleotide sequence ID" value="NZ_JAHBBH010000003.1"/>
</dbReference>
<sequence length="121" mass="13703">MEAATKLTTQVKPYTTPDRQIDGGNFDDEFFGGGGEEHSCEWEEGICSRLGTCYIGNPCGDPKCEAVHLHYYCLRHYGLELARILNHLQYCNGFDNAHTPEECHLLILRHISEWGRLDSAD</sequence>
<comment type="caution">
    <text evidence="1">The sequence shown here is derived from an EMBL/GenBank/DDBJ whole genome shotgun (WGS) entry which is preliminary data.</text>
</comment>
<evidence type="ECO:0000313" key="1">
    <source>
        <dbReference type="EMBL" id="MBW3091756.1"/>
    </source>
</evidence>
<protein>
    <submittedName>
        <fullName evidence="1">Uncharacterized protein</fullName>
    </submittedName>
</protein>
<organism evidence="1 2">
    <name type="scientific">Bifidobacterium miconis</name>
    <dbReference type="NCBI Taxonomy" id="2834435"/>
    <lineage>
        <taxon>Bacteria</taxon>
        <taxon>Bacillati</taxon>
        <taxon>Actinomycetota</taxon>
        <taxon>Actinomycetes</taxon>
        <taxon>Bifidobacteriales</taxon>
        <taxon>Bifidobacteriaceae</taxon>
        <taxon>Bifidobacterium</taxon>
    </lineage>
</organism>
<accession>A0ABS6WCI1</accession>
<dbReference type="Proteomes" id="UP000700815">
    <property type="component" value="Unassembled WGS sequence"/>
</dbReference>
<reference evidence="1 2" key="1">
    <citation type="submission" date="2021-05" db="EMBL/GenBank/DDBJ databases">
        <title>Phylogenetic classification of ten novel species belonging to the genus Bifidobacterium comprising B. colchicus sp. nov., B. abeli sp. nov., B. bicoloris sp. nov., B. guerezis sp. nov., B. rosaliae sp. nov., B. santillanensis sp. nov., B. argentati sp. nov., B. amazzoni sp. nov., B. pluviali sp. nov., and B. pinnaculum sp. nov.</title>
        <authorList>
            <person name="Lugli G.A."/>
            <person name="Ruiz Garcia L."/>
            <person name="Margolles A."/>
            <person name="Ventura M."/>
        </authorList>
    </citation>
    <scope>NUCLEOTIDE SEQUENCE [LARGE SCALE GENOMIC DNA]</scope>
    <source>
        <strain evidence="1 2">82T10</strain>
    </source>
</reference>
<keyword evidence="2" id="KW-1185">Reference proteome</keyword>
<proteinExistence type="predicted"/>
<evidence type="ECO:0000313" key="2">
    <source>
        <dbReference type="Proteomes" id="UP000700815"/>
    </source>
</evidence>
<name>A0ABS6WCI1_9BIFI</name>
<dbReference type="EMBL" id="JAHBBH010000003">
    <property type="protein sequence ID" value="MBW3091756.1"/>
    <property type="molecule type" value="Genomic_DNA"/>
</dbReference>